<gene>
    <name evidence="1" type="ORF">ABID21_002551</name>
</gene>
<evidence type="ECO:0000313" key="2">
    <source>
        <dbReference type="Proteomes" id="UP001549031"/>
    </source>
</evidence>
<proteinExistence type="predicted"/>
<keyword evidence="2" id="KW-1185">Reference proteome</keyword>
<dbReference type="RefSeq" id="WP_247244435.1">
    <property type="nucleotide sequence ID" value="NZ_JALJRA010000009.1"/>
</dbReference>
<dbReference type="EMBL" id="JBEPLJ010000009">
    <property type="protein sequence ID" value="MET3586433.1"/>
    <property type="molecule type" value="Genomic_DNA"/>
</dbReference>
<name>A0ABV2H7A9_9HYPH</name>
<dbReference type="Proteomes" id="UP001549031">
    <property type="component" value="Unassembled WGS sequence"/>
</dbReference>
<accession>A0ABV2H7A9</accession>
<evidence type="ECO:0000313" key="1">
    <source>
        <dbReference type="EMBL" id="MET3586433.1"/>
    </source>
</evidence>
<organism evidence="1 2">
    <name type="scientific">Pseudorhizobium tarimense</name>
    <dbReference type="NCBI Taxonomy" id="1079109"/>
    <lineage>
        <taxon>Bacteria</taxon>
        <taxon>Pseudomonadati</taxon>
        <taxon>Pseudomonadota</taxon>
        <taxon>Alphaproteobacteria</taxon>
        <taxon>Hyphomicrobiales</taxon>
        <taxon>Rhizobiaceae</taxon>
        <taxon>Rhizobium/Agrobacterium group</taxon>
        <taxon>Pseudorhizobium</taxon>
    </lineage>
</organism>
<comment type="caution">
    <text evidence="1">The sequence shown here is derived from an EMBL/GenBank/DDBJ whole genome shotgun (WGS) entry which is preliminary data.</text>
</comment>
<protein>
    <submittedName>
        <fullName evidence="1">Uncharacterized protein</fullName>
    </submittedName>
</protein>
<sequence>MQISLTNEEIESLAKSYSYADDVALGHRMTEAQARGSMTLEDLQGVATWKWRGGRTRNLVSENSAEDVQEITRVAFSATSERLKMGALLALRGVDWPMASVILHFAFPDHYPILDVRAMNSVGGSTNYTFSSWMEYVALCRDKARAENVTLRTLDRTLWSADKMKVPRRQRRPRQVQK</sequence>
<reference evidence="1 2" key="1">
    <citation type="submission" date="2024-06" db="EMBL/GenBank/DDBJ databases">
        <title>Genomic Encyclopedia of Type Strains, Phase IV (KMG-IV): sequencing the most valuable type-strain genomes for metagenomic binning, comparative biology and taxonomic classification.</title>
        <authorList>
            <person name="Goeker M."/>
        </authorList>
    </citation>
    <scope>NUCLEOTIDE SEQUENCE [LARGE SCALE GENOMIC DNA]</scope>
    <source>
        <strain evidence="1 2">DSM 105042</strain>
    </source>
</reference>